<comment type="caution">
    <text evidence="13">The sequence shown here is derived from an EMBL/GenBank/DDBJ whole genome shotgun (WGS) entry which is preliminary data.</text>
</comment>
<accession>A0AAJ1SV66</accession>
<dbReference type="GO" id="GO:0005737">
    <property type="term" value="C:cytoplasm"/>
    <property type="evidence" value="ECO:0007669"/>
    <property type="project" value="UniProtKB-SubCell"/>
</dbReference>
<dbReference type="CDD" id="cd09278">
    <property type="entry name" value="RNase_HI_prokaryote_like"/>
    <property type="match status" value="1"/>
</dbReference>
<feature type="region of interest" description="Disordered" evidence="11">
    <location>
        <begin position="142"/>
        <end position="202"/>
    </location>
</feature>
<keyword evidence="10" id="KW-0963">Cytoplasm</keyword>
<keyword evidence="14" id="KW-1185">Reference proteome</keyword>
<feature type="compositionally biased region" description="Low complexity" evidence="11">
    <location>
        <begin position="162"/>
        <end position="179"/>
    </location>
</feature>
<comment type="similarity">
    <text evidence="2 10">Belongs to the RNase H family.</text>
</comment>
<evidence type="ECO:0000313" key="14">
    <source>
        <dbReference type="Proteomes" id="UP001239267"/>
    </source>
</evidence>
<feature type="binding site" evidence="10">
    <location>
        <position position="8"/>
    </location>
    <ligand>
        <name>Mg(2+)</name>
        <dbReference type="ChEBI" id="CHEBI:18420"/>
        <label>1</label>
    </ligand>
</feature>
<evidence type="ECO:0000259" key="12">
    <source>
        <dbReference type="PROSITE" id="PS50879"/>
    </source>
</evidence>
<dbReference type="SUPFAM" id="SSF53098">
    <property type="entry name" value="Ribonuclease H-like"/>
    <property type="match status" value="1"/>
</dbReference>
<dbReference type="GO" id="GO:0004523">
    <property type="term" value="F:RNA-DNA hybrid ribonuclease activity"/>
    <property type="evidence" value="ECO:0007669"/>
    <property type="project" value="UniProtKB-UniRule"/>
</dbReference>
<dbReference type="Pfam" id="PF14534">
    <property type="entry name" value="DUF4440"/>
    <property type="match status" value="1"/>
</dbReference>
<dbReference type="PANTHER" id="PTHR10642">
    <property type="entry name" value="RIBONUCLEASE H1"/>
    <property type="match status" value="1"/>
</dbReference>
<evidence type="ECO:0000256" key="2">
    <source>
        <dbReference type="ARBA" id="ARBA00005300"/>
    </source>
</evidence>
<evidence type="ECO:0000256" key="9">
    <source>
        <dbReference type="ARBA" id="ARBA00022842"/>
    </source>
</evidence>
<comment type="subunit">
    <text evidence="3 10">Monomer.</text>
</comment>
<comment type="subcellular location">
    <subcellularLocation>
        <location evidence="10">Cytoplasm</location>
    </subcellularLocation>
</comment>
<name>A0AAJ1SV66_9MICC</name>
<dbReference type="InterPro" id="IPR050092">
    <property type="entry name" value="RNase_H"/>
</dbReference>
<dbReference type="Proteomes" id="UP001239267">
    <property type="component" value="Unassembled WGS sequence"/>
</dbReference>
<feature type="domain" description="RNase H type-1" evidence="12">
    <location>
        <begin position="1"/>
        <end position="139"/>
    </location>
</feature>
<dbReference type="InterPro" id="IPR027843">
    <property type="entry name" value="DUF4440"/>
</dbReference>
<dbReference type="InterPro" id="IPR022892">
    <property type="entry name" value="RNaseHI"/>
</dbReference>
<feature type="binding site" evidence="10">
    <location>
        <position position="131"/>
    </location>
    <ligand>
        <name>Mg(2+)</name>
        <dbReference type="ChEBI" id="CHEBI:18420"/>
        <label>2</label>
    </ligand>
</feature>
<sequence>MTITAAADGSALGNPGPAGWAWYVNDDCWRAGGWPHGTNNQGELMAVLDLLRATAHLPGEDLRILCDSQYVINSITKWMPGWKRKGWRKADGKPVLNVELLKELDRELAGRTYTFEWVKGHAGHDLNEAADERARAAATAYQQGVAARSGPGFPGGHHPGASERPAAARAARGAGSPPATLDIPAAAPARSTAPVSSYEEPDLFSELDNEALEASEATQQAGSIPPEALVEELERELLGPLVRGDIGRTAVLLHPDFMEIGSSGRVWTRDAMMMALEEDPGERTDIEILGADRIGTSAVLLTYRNFARTGTTLRSSLWVLDGERWRLRFHQGTPEA</sequence>
<organism evidence="13 14">
    <name type="scientific">Pseudarthrobacter niigatensis</name>
    <dbReference type="NCBI Taxonomy" id="369935"/>
    <lineage>
        <taxon>Bacteria</taxon>
        <taxon>Bacillati</taxon>
        <taxon>Actinomycetota</taxon>
        <taxon>Actinomycetes</taxon>
        <taxon>Micrococcales</taxon>
        <taxon>Micrococcaceae</taxon>
        <taxon>Pseudarthrobacter</taxon>
    </lineage>
</organism>
<dbReference type="EMBL" id="JAUSTB010000009">
    <property type="protein sequence ID" value="MDQ0146874.1"/>
    <property type="molecule type" value="Genomic_DNA"/>
</dbReference>
<keyword evidence="8 10" id="KW-0378">Hydrolase</keyword>
<comment type="cofactor">
    <cofactor evidence="10">
        <name>Mg(2+)</name>
        <dbReference type="ChEBI" id="CHEBI:18420"/>
    </cofactor>
    <text evidence="10">Binds 1 Mg(2+) ion per subunit. May bind a second metal ion at a regulatory site, or after substrate binding.</text>
</comment>
<evidence type="ECO:0000256" key="5">
    <source>
        <dbReference type="ARBA" id="ARBA00022722"/>
    </source>
</evidence>
<dbReference type="InterPro" id="IPR032710">
    <property type="entry name" value="NTF2-like_dom_sf"/>
</dbReference>
<evidence type="ECO:0000256" key="11">
    <source>
        <dbReference type="SAM" id="MobiDB-lite"/>
    </source>
</evidence>
<proteinExistence type="inferred from homology"/>
<dbReference type="GO" id="GO:0003676">
    <property type="term" value="F:nucleic acid binding"/>
    <property type="evidence" value="ECO:0007669"/>
    <property type="project" value="InterPro"/>
</dbReference>
<dbReference type="PROSITE" id="PS50879">
    <property type="entry name" value="RNASE_H_1"/>
    <property type="match status" value="1"/>
</dbReference>
<dbReference type="EC" id="3.1.26.4" evidence="4 10"/>
<dbReference type="RefSeq" id="WP_307360793.1">
    <property type="nucleotide sequence ID" value="NZ_JAUSTB010000009.1"/>
</dbReference>
<evidence type="ECO:0000313" key="13">
    <source>
        <dbReference type="EMBL" id="MDQ0146874.1"/>
    </source>
</evidence>
<keyword evidence="5 10" id="KW-0540">Nuclease</keyword>
<dbReference type="AlphaFoldDB" id="A0AAJ1SV66"/>
<evidence type="ECO:0000256" key="4">
    <source>
        <dbReference type="ARBA" id="ARBA00012180"/>
    </source>
</evidence>
<comment type="catalytic activity">
    <reaction evidence="1 10">
        <text>Endonucleolytic cleavage to 5'-phosphomonoester.</text>
        <dbReference type="EC" id="3.1.26.4"/>
    </reaction>
</comment>
<evidence type="ECO:0000256" key="7">
    <source>
        <dbReference type="ARBA" id="ARBA00022759"/>
    </source>
</evidence>
<feature type="binding site" evidence="10">
    <location>
        <position position="67"/>
    </location>
    <ligand>
        <name>Mg(2+)</name>
        <dbReference type="ChEBI" id="CHEBI:18420"/>
        <label>1</label>
    </ligand>
</feature>
<dbReference type="GO" id="GO:0043137">
    <property type="term" value="P:DNA replication, removal of RNA primer"/>
    <property type="evidence" value="ECO:0007669"/>
    <property type="project" value="TreeGrafter"/>
</dbReference>
<evidence type="ECO:0000256" key="8">
    <source>
        <dbReference type="ARBA" id="ARBA00022801"/>
    </source>
</evidence>
<dbReference type="PANTHER" id="PTHR10642:SF26">
    <property type="entry name" value="RIBONUCLEASE H1"/>
    <property type="match status" value="1"/>
</dbReference>
<keyword evidence="7 10" id="KW-0255">Endonuclease</keyword>
<feature type="binding site" evidence="10">
    <location>
        <position position="43"/>
    </location>
    <ligand>
        <name>Mg(2+)</name>
        <dbReference type="ChEBI" id="CHEBI:18420"/>
        <label>1</label>
    </ligand>
</feature>
<gene>
    <name evidence="10" type="primary">rnhA</name>
    <name evidence="13" type="ORF">J2T23_002777</name>
</gene>
<evidence type="ECO:0000256" key="10">
    <source>
        <dbReference type="HAMAP-Rule" id="MF_00042"/>
    </source>
</evidence>
<dbReference type="HAMAP" id="MF_00042">
    <property type="entry name" value="RNase_H"/>
    <property type="match status" value="1"/>
</dbReference>
<protein>
    <recommendedName>
        <fullName evidence="4 10">Ribonuclease H</fullName>
        <shortName evidence="10">RNase H</shortName>
        <ecNumber evidence="4 10">3.1.26.4</ecNumber>
    </recommendedName>
</protein>
<evidence type="ECO:0000256" key="1">
    <source>
        <dbReference type="ARBA" id="ARBA00000077"/>
    </source>
</evidence>
<feature type="binding site" evidence="10">
    <location>
        <position position="8"/>
    </location>
    <ligand>
        <name>Mg(2+)</name>
        <dbReference type="ChEBI" id="CHEBI:18420"/>
        <label>2</label>
    </ligand>
</feature>
<dbReference type="GO" id="GO:0000287">
    <property type="term" value="F:magnesium ion binding"/>
    <property type="evidence" value="ECO:0007669"/>
    <property type="project" value="UniProtKB-UniRule"/>
</dbReference>
<evidence type="ECO:0000256" key="6">
    <source>
        <dbReference type="ARBA" id="ARBA00022723"/>
    </source>
</evidence>
<dbReference type="SUPFAM" id="SSF54427">
    <property type="entry name" value="NTF2-like"/>
    <property type="match status" value="1"/>
</dbReference>
<evidence type="ECO:0000256" key="3">
    <source>
        <dbReference type="ARBA" id="ARBA00011245"/>
    </source>
</evidence>
<keyword evidence="6 10" id="KW-0479">Metal-binding</keyword>
<dbReference type="Gene3D" id="3.10.450.50">
    <property type="match status" value="1"/>
</dbReference>
<dbReference type="Gene3D" id="3.30.420.10">
    <property type="entry name" value="Ribonuclease H-like superfamily/Ribonuclease H"/>
    <property type="match status" value="1"/>
</dbReference>
<reference evidence="13 14" key="1">
    <citation type="submission" date="2023-07" db="EMBL/GenBank/DDBJ databases">
        <title>Sorghum-associated microbial communities from plants grown in Nebraska, USA.</title>
        <authorList>
            <person name="Schachtman D."/>
        </authorList>
    </citation>
    <scope>NUCLEOTIDE SEQUENCE [LARGE SCALE GENOMIC DNA]</scope>
    <source>
        <strain evidence="13 14">DS1001</strain>
    </source>
</reference>
<dbReference type="InterPro" id="IPR012337">
    <property type="entry name" value="RNaseH-like_sf"/>
</dbReference>
<feature type="compositionally biased region" description="Low complexity" evidence="11">
    <location>
        <begin position="142"/>
        <end position="151"/>
    </location>
</feature>
<comment type="function">
    <text evidence="10">Endonuclease that specifically degrades the RNA of RNA-DNA hybrids.</text>
</comment>
<keyword evidence="9 10" id="KW-0460">Magnesium</keyword>
<dbReference type="InterPro" id="IPR002156">
    <property type="entry name" value="RNaseH_domain"/>
</dbReference>
<dbReference type="InterPro" id="IPR036397">
    <property type="entry name" value="RNaseH_sf"/>
</dbReference>
<dbReference type="Pfam" id="PF00075">
    <property type="entry name" value="RNase_H"/>
    <property type="match status" value="1"/>
</dbReference>